<feature type="non-terminal residue" evidence="11">
    <location>
        <position position="148"/>
    </location>
</feature>
<accession>A0A5E4PUS0</accession>
<dbReference type="PROSITE" id="PS50025">
    <property type="entry name" value="LAM_G_DOMAIN"/>
    <property type="match status" value="1"/>
</dbReference>
<evidence type="ECO:0000256" key="3">
    <source>
        <dbReference type="ARBA" id="ARBA00022692"/>
    </source>
</evidence>
<evidence type="ECO:0000256" key="7">
    <source>
        <dbReference type="ARBA" id="ARBA00023157"/>
    </source>
</evidence>
<dbReference type="SUPFAM" id="SSF49899">
    <property type="entry name" value="Concanavalin A-like lectins/glucanases"/>
    <property type="match status" value="1"/>
</dbReference>
<dbReference type="PANTHER" id="PTHR15036">
    <property type="entry name" value="PIKACHURIN-LIKE PROTEIN"/>
    <property type="match status" value="1"/>
</dbReference>
<evidence type="ECO:0000256" key="8">
    <source>
        <dbReference type="PROSITE-ProRule" id="PRU00076"/>
    </source>
</evidence>
<dbReference type="FunFam" id="2.10.25.10:FF:000029">
    <property type="entry name" value="neurexin-1 isoform X1"/>
    <property type="match status" value="1"/>
</dbReference>
<evidence type="ECO:0000256" key="2">
    <source>
        <dbReference type="ARBA" id="ARBA00022536"/>
    </source>
</evidence>
<dbReference type="CDD" id="cd00110">
    <property type="entry name" value="LamG"/>
    <property type="match status" value="1"/>
</dbReference>
<evidence type="ECO:0000313" key="12">
    <source>
        <dbReference type="Proteomes" id="UP000324832"/>
    </source>
</evidence>
<dbReference type="EMBL" id="FZQP02000471">
    <property type="protein sequence ID" value="VVC89181.1"/>
    <property type="molecule type" value="Genomic_DNA"/>
</dbReference>
<reference evidence="11 12" key="1">
    <citation type="submission" date="2017-07" db="EMBL/GenBank/DDBJ databases">
        <authorList>
            <person name="Talla V."/>
            <person name="Backstrom N."/>
        </authorList>
    </citation>
    <scope>NUCLEOTIDE SEQUENCE [LARGE SCALE GENOMIC DNA]</scope>
</reference>
<comment type="caution">
    <text evidence="8">Lacks conserved residue(s) required for the propagation of feature annotation.</text>
</comment>
<dbReference type="InterPro" id="IPR000742">
    <property type="entry name" value="EGF"/>
</dbReference>
<sequence>MMKQCVSSPCQHGGVCSEGWNRPLCDCSSTNYGGPTCGRESPTILLNGSQHLTAALGPEHTTQTEELLLRFRTSKAGLLLRTASEHSADRIELAVAAGRVRASVRLGDREKNLLAGTNVADEKWHTIRFSRRASNLKLQVDAGQAVRG</sequence>
<dbReference type="Pfam" id="PF02210">
    <property type="entry name" value="Laminin_G_2"/>
    <property type="match status" value="1"/>
</dbReference>
<organism evidence="11 12">
    <name type="scientific">Leptidea sinapis</name>
    <dbReference type="NCBI Taxonomy" id="189913"/>
    <lineage>
        <taxon>Eukaryota</taxon>
        <taxon>Metazoa</taxon>
        <taxon>Ecdysozoa</taxon>
        <taxon>Arthropoda</taxon>
        <taxon>Hexapoda</taxon>
        <taxon>Insecta</taxon>
        <taxon>Pterygota</taxon>
        <taxon>Neoptera</taxon>
        <taxon>Endopterygota</taxon>
        <taxon>Lepidoptera</taxon>
        <taxon>Glossata</taxon>
        <taxon>Ditrysia</taxon>
        <taxon>Papilionoidea</taxon>
        <taxon>Pieridae</taxon>
        <taxon>Dismorphiinae</taxon>
        <taxon>Leptidea</taxon>
    </lineage>
</organism>
<evidence type="ECO:0000313" key="11">
    <source>
        <dbReference type="EMBL" id="VVC89181.1"/>
    </source>
</evidence>
<dbReference type="PROSITE" id="PS50026">
    <property type="entry name" value="EGF_3"/>
    <property type="match status" value="1"/>
</dbReference>
<dbReference type="Proteomes" id="UP000324832">
    <property type="component" value="Unassembled WGS sequence"/>
</dbReference>
<keyword evidence="3" id="KW-0812">Transmembrane</keyword>
<dbReference type="InterPro" id="IPR050372">
    <property type="entry name" value="Neurexin-related_CASP"/>
</dbReference>
<keyword evidence="4" id="KW-0677">Repeat</keyword>
<keyword evidence="6" id="KW-0472">Membrane</keyword>
<comment type="subcellular location">
    <subcellularLocation>
        <location evidence="1">Membrane</location>
        <topology evidence="1">Single-pass type I membrane protein</topology>
    </subcellularLocation>
</comment>
<keyword evidence="2 8" id="KW-0245">EGF-like domain</keyword>
<evidence type="ECO:0000256" key="6">
    <source>
        <dbReference type="ARBA" id="ARBA00023136"/>
    </source>
</evidence>
<evidence type="ECO:0000256" key="4">
    <source>
        <dbReference type="ARBA" id="ARBA00022737"/>
    </source>
</evidence>
<keyword evidence="12" id="KW-1185">Reference proteome</keyword>
<evidence type="ECO:0000256" key="5">
    <source>
        <dbReference type="ARBA" id="ARBA00022989"/>
    </source>
</evidence>
<feature type="domain" description="Laminin G" evidence="9">
    <location>
        <begin position="43"/>
        <end position="148"/>
    </location>
</feature>
<dbReference type="InterPro" id="IPR013320">
    <property type="entry name" value="ConA-like_dom_sf"/>
</dbReference>
<keyword evidence="5" id="KW-1133">Transmembrane helix</keyword>
<dbReference type="AlphaFoldDB" id="A0A5E4PUS0"/>
<dbReference type="GO" id="GO:0016020">
    <property type="term" value="C:membrane"/>
    <property type="evidence" value="ECO:0007669"/>
    <property type="project" value="UniProtKB-SubCell"/>
</dbReference>
<dbReference type="PANTHER" id="PTHR15036:SF85">
    <property type="entry name" value="SP2353, ISOFORM A"/>
    <property type="match status" value="1"/>
</dbReference>
<feature type="domain" description="EGF-like" evidence="10">
    <location>
        <begin position="1"/>
        <end position="38"/>
    </location>
</feature>
<dbReference type="CDD" id="cd00054">
    <property type="entry name" value="EGF_CA"/>
    <property type="match status" value="1"/>
</dbReference>
<dbReference type="Gene3D" id="2.60.120.200">
    <property type="match status" value="1"/>
</dbReference>
<evidence type="ECO:0000256" key="1">
    <source>
        <dbReference type="ARBA" id="ARBA00004479"/>
    </source>
</evidence>
<evidence type="ECO:0000259" key="9">
    <source>
        <dbReference type="PROSITE" id="PS50025"/>
    </source>
</evidence>
<dbReference type="Gene3D" id="2.10.25.10">
    <property type="entry name" value="Laminin"/>
    <property type="match status" value="1"/>
</dbReference>
<protein>
    <recommendedName>
        <fullName evidence="13">Laminin G domain-containing protein</fullName>
    </recommendedName>
</protein>
<dbReference type="InterPro" id="IPR001791">
    <property type="entry name" value="Laminin_G"/>
</dbReference>
<evidence type="ECO:0000259" key="10">
    <source>
        <dbReference type="PROSITE" id="PS50026"/>
    </source>
</evidence>
<evidence type="ECO:0008006" key="13">
    <source>
        <dbReference type="Google" id="ProtNLM"/>
    </source>
</evidence>
<gene>
    <name evidence="11" type="ORF">LSINAPIS_LOCUS2370</name>
</gene>
<keyword evidence="7" id="KW-1015">Disulfide bond</keyword>
<name>A0A5E4PUS0_9NEOP</name>
<proteinExistence type="predicted"/>
<dbReference type="Pfam" id="PF00008">
    <property type="entry name" value="EGF"/>
    <property type="match status" value="1"/>
</dbReference>